<evidence type="ECO:0000256" key="4">
    <source>
        <dbReference type="ARBA" id="ARBA00022801"/>
    </source>
</evidence>
<dbReference type="PANTHER" id="PTHR10030:SF37">
    <property type="entry name" value="ALPHA-L-FUCOSIDASE-RELATED"/>
    <property type="match status" value="1"/>
</dbReference>
<dbReference type="Proteomes" id="UP001153069">
    <property type="component" value="Unassembled WGS sequence"/>
</dbReference>
<comment type="similarity">
    <text evidence="1">Belongs to the glycosyl hydrolase 29 family.</text>
</comment>
<dbReference type="InterPro" id="IPR000933">
    <property type="entry name" value="Glyco_hydro_29"/>
</dbReference>
<dbReference type="EMBL" id="CAICTM010002784">
    <property type="protein sequence ID" value="CAB9530202.1"/>
    <property type="molecule type" value="Genomic_DNA"/>
</dbReference>
<dbReference type="AlphaFoldDB" id="A0A9N8HYB6"/>
<dbReference type="Gene3D" id="3.20.20.80">
    <property type="entry name" value="Glycosidases"/>
    <property type="match status" value="1"/>
</dbReference>
<dbReference type="Gene3D" id="2.60.120.260">
    <property type="entry name" value="Galactose-binding domain-like"/>
    <property type="match status" value="1"/>
</dbReference>
<dbReference type="SMART" id="SM00812">
    <property type="entry name" value="Alpha_L_fucos"/>
    <property type="match status" value="1"/>
</dbReference>
<organism evidence="7 8">
    <name type="scientific">Seminavis robusta</name>
    <dbReference type="NCBI Taxonomy" id="568900"/>
    <lineage>
        <taxon>Eukaryota</taxon>
        <taxon>Sar</taxon>
        <taxon>Stramenopiles</taxon>
        <taxon>Ochrophyta</taxon>
        <taxon>Bacillariophyta</taxon>
        <taxon>Bacillariophyceae</taxon>
        <taxon>Bacillariophycidae</taxon>
        <taxon>Naviculales</taxon>
        <taxon>Naviculaceae</taxon>
        <taxon>Seminavis</taxon>
    </lineage>
</organism>
<dbReference type="GO" id="GO:0005764">
    <property type="term" value="C:lysosome"/>
    <property type="evidence" value="ECO:0007669"/>
    <property type="project" value="TreeGrafter"/>
</dbReference>
<dbReference type="GO" id="GO:0006004">
    <property type="term" value="P:fucose metabolic process"/>
    <property type="evidence" value="ECO:0007669"/>
    <property type="project" value="TreeGrafter"/>
</dbReference>
<keyword evidence="3" id="KW-0732">Signal</keyword>
<dbReference type="SUPFAM" id="SSF51445">
    <property type="entry name" value="(Trans)glycosidases"/>
    <property type="match status" value="1"/>
</dbReference>
<feature type="domain" description="Glycoside hydrolase family 29 N-terminal" evidence="6">
    <location>
        <begin position="49"/>
        <end position="334"/>
    </location>
</feature>
<dbReference type="InterPro" id="IPR057739">
    <property type="entry name" value="Glyco_hydro_29_N"/>
</dbReference>
<name>A0A9N8HYB6_9STRA</name>
<evidence type="ECO:0000313" key="8">
    <source>
        <dbReference type="Proteomes" id="UP001153069"/>
    </source>
</evidence>
<evidence type="ECO:0000313" key="7">
    <source>
        <dbReference type="EMBL" id="CAB9530202.1"/>
    </source>
</evidence>
<accession>A0A9N8HYB6</accession>
<evidence type="ECO:0000256" key="3">
    <source>
        <dbReference type="ARBA" id="ARBA00022729"/>
    </source>
</evidence>
<evidence type="ECO:0000259" key="6">
    <source>
        <dbReference type="Pfam" id="PF01120"/>
    </source>
</evidence>
<evidence type="ECO:0000256" key="2">
    <source>
        <dbReference type="ARBA" id="ARBA00012662"/>
    </source>
</evidence>
<sequence length="473" mass="53440">MPTRTQQMYADHEIMALIHFNMGTWAGNGDPACNRDNWLGLQGSHNPAVFDPYLLDTDQWAAVFQRLGAKHAVLTAKHGCGFLLWPSKVPLKNVATHQLEPYTYSVGRPGISAIQVDVVKQFVTSMRNAGLGVGFYYSLKNNFLVNMKDHHFENTTTLLPGQILMTKEDYEEMALGHLRELWTNYGELTEHWFDNGYTPSIKDRLQALLEELQPNMIVWRGQGITNNTVAWVGTESGFPAGDDIWSTGCYGKNPGDPNADEWCPKGCDTTLQDRDQWFYMPEEPIRSLEVMVKLYHKTVGRNGVLELDVAVDRSGRIRYDHAQRYQELGDYIKACYGTPLASWKDQKGYLLDFTLSQPMTMDRVMLREDQWQGGQRVRQYAVYVQEVVPSSTVSTSYEQEWTLFSRGHSIGNKRIDVAGDGPSVVATQPVKATKIRIHVEIATDVPWFREIAIFSPCPDTGNVTTSMIPVAVS</sequence>
<dbReference type="GO" id="GO:0016139">
    <property type="term" value="P:glycoside catabolic process"/>
    <property type="evidence" value="ECO:0007669"/>
    <property type="project" value="TreeGrafter"/>
</dbReference>
<keyword evidence="4" id="KW-0378">Hydrolase</keyword>
<dbReference type="GO" id="GO:0004560">
    <property type="term" value="F:alpha-L-fucosidase activity"/>
    <property type="evidence" value="ECO:0007669"/>
    <property type="project" value="UniProtKB-EC"/>
</dbReference>
<proteinExistence type="inferred from homology"/>
<keyword evidence="5" id="KW-0326">Glycosidase</keyword>
<dbReference type="InterPro" id="IPR017853">
    <property type="entry name" value="GH"/>
</dbReference>
<reference evidence="7" key="1">
    <citation type="submission" date="2020-06" db="EMBL/GenBank/DDBJ databases">
        <authorList>
            <consortium name="Plant Systems Biology data submission"/>
        </authorList>
    </citation>
    <scope>NUCLEOTIDE SEQUENCE</scope>
    <source>
        <strain evidence="7">D6</strain>
    </source>
</reference>
<dbReference type="OrthoDB" id="6039950at2759"/>
<dbReference type="PANTHER" id="PTHR10030">
    <property type="entry name" value="ALPHA-L-FUCOSIDASE"/>
    <property type="match status" value="1"/>
</dbReference>
<keyword evidence="8" id="KW-1185">Reference proteome</keyword>
<protein>
    <recommendedName>
        <fullName evidence="2">alpha-L-fucosidase</fullName>
        <ecNumber evidence="2">3.2.1.51</ecNumber>
    </recommendedName>
</protein>
<gene>
    <name evidence="7" type="ORF">SEMRO_2786_G337040.1</name>
</gene>
<dbReference type="Pfam" id="PF01120">
    <property type="entry name" value="Alpha_L_fucos"/>
    <property type="match status" value="1"/>
</dbReference>
<evidence type="ECO:0000256" key="5">
    <source>
        <dbReference type="ARBA" id="ARBA00023295"/>
    </source>
</evidence>
<dbReference type="EC" id="3.2.1.51" evidence="2"/>
<evidence type="ECO:0000256" key="1">
    <source>
        <dbReference type="ARBA" id="ARBA00007951"/>
    </source>
</evidence>
<comment type="caution">
    <text evidence="7">The sequence shown here is derived from an EMBL/GenBank/DDBJ whole genome shotgun (WGS) entry which is preliminary data.</text>
</comment>